<sequence length="147" mass="17271">MNWTAYPSLMLALLGFSLYSPVYAKVYVLQSINNLDEAEFRSSEGNEFKLIKLHQGCRIQARYYLEMENRVFNYTFLHQPPMKQKLLHATQKTFRYHYKDGEEGSLAAVTDVYQHSSEVYKVSDLDVQNEFKKYTALFPIAYLKQCN</sequence>
<dbReference type="Proteomes" id="UP000887320">
    <property type="component" value="Unassembled WGS sequence"/>
</dbReference>
<proteinExistence type="predicted"/>
<dbReference type="RefSeq" id="WP_234623325.1">
    <property type="nucleotide sequence ID" value="NZ_JAHWXT010000003.1"/>
</dbReference>
<dbReference type="EMBL" id="JAHWXT010000003">
    <property type="protein sequence ID" value="MCF0264798.1"/>
    <property type="molecule type" value="Genomic_DNA"/>
</dbReference>
<organism evidence="1 2">
    <name type="scientific">Acinetobacter guillouiae</name>
    <name type="common">Acinetobacter genomosp. 11</name>
    <dbReference type="NCBI Taxonomy" id="106649"/>
    <lineage>
        <taxon>Bacteria</taxon>
        <taxon>Pseudomonadati</taxon>
        <taxon>Pseudomonadota</taxon>
        <taxon>Gammaproteobacteria</taxon>
        <taxon>Moraxellales</taxon>
        <taxon>Moraxellaceae</taxon>
        <taxon>Acinetobacter</taxon>
    </lineage>
</organism>
<name>A0A8X8GGS2_ACIGI</name>
<evidence type="ECO:0000313" key="2">
    <source>
        <dbReference type="Proteomes" id="UP000887320"/>
    </source>
</evidence>
<gene>
    <name evidence="1" type="ORF">KW868_10030</name>
</gene>
<reference evidence="1" key="1">
    <citation type="submission" date="2021-07" db="EMBL/GenBank/DDBJ databases">
        <authorList>
            <person name="Fernandez M."/>
            <person name="Pereira P."/>
            <person name="Torres Tejerizo G.A."/>
            <person name="Gonzalez P."/>
            <person name="Agostini E."/>
        </authorList>
    </citation>
    <scope>NUCLEOTIDE SEQUENCE</scope>
    <source>
        <strain evidence="1">SFC 500-1A</strain>
    </source>
</reference>
<protein>
    <submittedName>
        <fullName evidence="1">Uncharacterized protein</fullName>
    </submittedName>
</protein>
<evidence type="ECO:0000313" key="1">
    <source>
        <dbReference type="EMBL" id="MCF0264798.1"/>
    </source>
</evidence>
<accession>A0A8X8GGS2</accession>
<dbReference type="AlphaFoldDB" id="A0A8X8GGS2"/>
<comment type="caution">
    <text evidence="1">The sequence shown here is derived from an EMBL/GenBank/DDBJ whole genome shotgun (WGS) entry which is preliminary data.</text>
</comment>